<gene>
    <name evidence="2" type="ORF">RF55_15625</name>
</gene>
<dbReference type="PANTHER" id="PTHR47331">
    <property type="entry name" value="PHD-TYPE DOMAIN-CONTAINING PROTEIN"/>
    <property type="match status" value="1"/>
</dbReference>
<organism evidence="2 3">
    <name type="scientific">Lasius niger</name>
    <name type="common">Black garden ant</name>
    <dbReference type="NCBI Taxonomy" id="67767"/>
    <lineage>
        <taxon>Eukaryota</taxon>
        <taxon>Metazoa</taxon>
        <taxon>Ecdysozoa</taxon>
        <taxon>Arthropoda</taxon>
        <taxon>Hexapoda</taxon>
        <taxon>Insecta</taxon>
        <taxon>Pterygota</taxon>
        <taxon>Neoptera</taxon>
        <taxon>Endopterygota</taxon>
        <taxon>Hymenoptera</taxon>
        <taxon>Apocrita</taxon>
        <taxon>Aculeata</taxon>
        <taxon>Formicoidea</taxon>
        <taxon>Formicidae</taxon>
        <taxon>Formicinae</taxon>
        <taxon>Lasius</taxon>
        <taxon>Lasius</taxon>
    </lineage>
</organism>
<dbReference type="InterPro" id="IPR043502">
    <property type="entry name" value="DNA/RNA_pol_sf"/>
</dbReference>
<dbReference type="PaxDb" id="67767-A0A0J7K5P4"/>
<dbReference type="GO" id="GO:0071897">
    <property type="term" value="P:DNA biosynthetic process"/>
    <property type="evidence" value="ECO:0007669"/>
    <property type="project" value="UniProtKB-ARBA"/>
</dbReference>
<comment type="caution">
    <text evidence="2">The sequence shown here is derived from an EMBL/GenBank/DDBJ whole genome shotgun (WGS) entry which is preliminary data.</text>
</comment>
<dbReference type="STRING" id="67767.A0A0J7K5P4"/>
<dbReference type="OrthoDB" id="5920040at2759"/>
<dbReference type="PANTHER" id="PTHR47331:SF5">
    <property type="entry name" value="RIBONUCLEASE H"/>
    <property type="match status" value="1"/>
</dbReference>
<dbReference type="EMBL" id="LBMM01013367">
    <property type="protein sequence ID" value="KMQ85672.1"/>
    <property type="molecule type" value="Genomic_DNA"/>
</dbReference>
<dbReference type="InterPro" id="IPR043128">
    <property type="entry name" value="Rev_trsase/Diguanyl_cyclase"/>
</dbReference>
<protein>
    <recommendedName>
        <fullName evidence="1">Reverse transcriptase domain-containing protein</fullName>
    </recommendedName>
</protein>
<reference evidence="2 3" key="1">
    <citation type="submission" date="2015-04" db="EMBL/GenBank/DDBJ databases">
        <title>Lasius niger genome sequencing.</title>
        <authorList>
            <person name="Konorov E.A."/>
            <person name="Nikitin M.A."/>
            <person name="Kirill M.V."/>
            <person name="Chang P."/>
        </authorList>
    </citation>
    <scope>NUCLEOTIDE SEQUENCE [LARGE SCALE GENOMIC DNA]</scope>
    <source>
        <tissue evidence="2">Whole</tissue>
    </source>
</reference>
<proteinExistence type="predicted"/>
<name>A0A0J7K5P4_LASNI</name>
<evidence type="ECO:0000313" key="2">
    <source>
        <dbReference type="EMBL" id="KMQ85672.1"/>
    </source>
</evidence>
<dbReference type="AlphaFoldDB" id="A0A0J7K5P4"/>
<dbReference type="CDD" id="cd01644">
    <property type="entry name" value="RT_pepA17"/>
    <property type="match status" value="1"/>
</dbReference>
<dbReference type="InterPro" id="IPR000477">
    <property type="entry name" value="RT_dom"/>
</dbReference>
<sequence>MLIGAEYFYQLLCIGQIKLKTGTTILQRTRFGWVVTRKIYSPSQKVNNLCHLSRSTLENAVQRFWETEELPTRKILSPEEEDCEKYYKQTLEKLSSGHYAVGLPFNTKKDELGESYKTALTRFQGLEKRLTTDAKLYEEYRSFLKEYENLGHMTRVEDTDKQNEYFLPHHAVVKNTSTTTRLRVVFDASAKTTSGVSLNDTLLTGPVVQQNLFSIVTRFRLHNIVFTADIKKMFRQVFIRKDDRQYQKILWRNNPEEVIQIYKLNAVTYGMSSSPYLATRTVQQVAADERQTFPEATDIITKDMYVDDLLTGAETVKRTQTLKTQISGILSRGGFNLRKWASNHPQLNERSEQTTEEPICFDFSDVHKTLGIL</sequence>
<dbReference type="Proteomes" id="UP000036403">
    <property type="component" value="Unassembled WGS sequence"/>
</dbReference>
<keyword evidence="3" id="KW-1185">Reference proteome</keyword>
<dbReference type="Gene3D" id="3.10.10.10">
    <property type="entry name" value="HIV Type 1 Reverse Transcriptase, subunit A, domain 1"/>
    <property type="match status" value="1"/>
</dbReference>
<accession>A0A0J7K5P4</accession>
<dbReference type="Pfam" id="PF00078">
    <property type="entry name" value="RVT_1"/>
    <property type="match status" value="1"/>
</dbReference>
<evidence type="ECO:0000313" key="3">
    <source>
        <dbReference type="Proteomes" id="UP000036403"/>
    </source>
</evidence>
<dbReference type="Gene3D" id="3.30.70.270">
    <property type="match status" value="1"/>
</dbReference>
<feature type="domain" description="Reverse transcriptase" evidence="1">
    <location>
        <begin position="215"/>
        <end position="337"/>
    </location>
</feature>
<dbReference type="SUPFAM" id="SSF56672">
    <property type="entry name" value="DNA/RNA polymerases"/>
    <property type="match status" value="1"/>
</dbReference>
<evidence type="ECO:0000259" key="1">
    <source>
        <dbReference type="Pfam" id="PF00078"/>
    </source>
</evidence>